<gene>
    <name evidence="1" type="ORF">AGERDE_LOCUS980</name>
</gene>
<dbReference type="EMBL" id="CAJVPL010000059">
    <property type="protein sequence ID" value="CAG8439969.1"/>
    <property type="molecule type" value="Genomic_DNA"/>
</dbReference>
<reference evidence="1" key="1">
    <citation type="submission" date="2021-06" db="EMBL/GenBank/DDBJ databases">
        <authorList>
            <person name="Kallberg Y."/>
            <person name="Tangrot J."/>
            <person name="Rosling A."/>
        </authorList>
    </citation>
    <scope>NUCLEOTIDE SEQUENCE</scope>
    <source>
        <strain evidence="1">MT106</strain>
    </source>
</reference>
<comment type="caution">
    <text evidence="1">The sequence shown here is derived from an EMBL/GenBank/DDBJ whole genome shotgun (WGS) entry which is preliminary data.</text>
</comment>
<name>A0A9N8YQ91_9GLOM</name>
<proteinExistence type="predicted"/>
<protein>
    <submittedName>
        <fullName evidence="1">4985_t:CDS:1</fullName>
    </submittedName>
</protein>
<organism evidence="1 2">
    <name type="scientific">Ambispora gerdemannii</name>
    <dbReference type="NCBI Taxonomy" id="144530"/>
    <lineage>
        <taxon>Eukaryota</taxon>
        <taxon>Fungi</taxon>
        <taxon>Fungi incertae sedis</taxon>
        <taxon>Mucoromycota</taxon>
        <taxon>Glomeromycotina</taxon>
        <taxon>Glomeromycetes</taxon>
        <taxon>Archaeosporales</taxon>
        <taxon>Ambisporaceae</taxon>
        <taxon>Ambispora</taxon>
    </lineage>
</organism>
<dbReference type="Proteomes" id="UP000789831">
    <property type="component" value="Unassembled WGS sequence"/>
</dbReference>
<keyword evidence="2" id="KW-1185">Reference proteome</keyword>
<accession>A0A9N8YQ91</accession>
<dbReference type="AlphaFoldDB" id="A0A9N8YQ91"/>
<sequence length="82" mass="9391">MTILILASSRFKPLPFPPHPNYPYIVRNETVSQQLQSDHKMSDAGEPALVLNDEELDHLTPQERRRYNAMPSYTAKLGGYAY</sequence>
<evidence type="ECO:0000313" key="2">
    <source>
        <dbReference type="Proteomes" id="UP000789831"/>
    </source>
</evidence>
<evidence type="ECO:0000313" key="1">
    <source>
        <dbReference type="EMBL" id="CAG8439969.1"/>
    </source>
</evidence>